<sequence>MNGVLDGKASKAWSHIQELPDEILGHVFLLNTGDEVFQNPHDGLLNLLRIMGVCKRWHAVVTDFSLLWSRVINYEKDTVKCVEELLKRSSPALLDVGQDMMFKPVALQDPRAKNVLQTIFQDNARIKTLNLKIRFSPWSFISKNFLQNPAPNLEFLNIATACPFPDCYHDGPLFANEAPRLRRLHMERCFTNFSVPVLSNLTEISVSGITKPNHSPRWFSSTQSETSHSAPTVFGWLQALQNMSRLRYLTLTDAIGPLRTEDESIVKVELSKLRLLTISSTFDEGATLVDRLQLPTSCGLRLRIKATRGPPHDGMAKLHGALKRQLPSWQEQSPNRYLQAKILDGKRIHFGNNRRVGHVWNMTEEEELQEHAHTSADPLLWLILLFQEPADTLQHFNQLFELYTSTYSSTRHFDFWFDEHTEPPTIPYQSFHSLKVLDLIELSPGPVLSYLQTSSLRNSPSLPSLRTLCLTRTPLANDSMRDSLVAFLKWRQQIKKPLSDLVLIQTGANMSFVEKLKQDYQVKVDYRGSDPIRQNTLFGRAEQDSDGD</sequence>
<accession>A0A9P6JTP7</accession>
<dbReference type="OrthoDB" id="2914771at2759"/>
<dbReference type="EMBL" id="MU157834">
    <property type="protein sequence ID" value="KAF9531785.1"/>
    <property type="molecule type" value="Genomic_DNA"/>
</dbReference>
<dbReference type="Pfam" id="PF12937">
    <property type="entry name" value="F-box-like"/>
    <property type="match status" value="1"/>
</dbReference>
<dbReference type="AlphaFoldDB" id="A0A9P6JTP7"/>
<organism evidence="2 3">
    <name type="scientific">Crepidotus variabilis</name>
    <dbReference type="NCBI Taxonomy" id="179855"/>
    <lineage>
        <taxon>Eukaryota</taxon>
        <taxon>Fungi</taxon>
        <taxon>Dikarya</taxon>
        <taxon>Basidiomycota</taxon>
        <taxon>Agaricomycotina</taxon>
        <taxon>Agaricomycetes</taxon>
        <taxon>Agaricomycetidae</taxon>
        <taxon>Agaricales</taxon>
        <taxon>Agaricineae</taxon>
        <taxon>Crepidotaceae</taxon>
        <taxon>Crepidotus</taxon>
    </lineage>
</organism>
<dbReference type="PROSITE" id="PS50181">
    <property type="entry name" value="FBOX"/>
    <property type="match status" value="1"/>
</dbReference>
<gene>
    <name evidence="2" type="ORF">CPB83DRAFT_848736</name>
</gene>
<dbReference type="InterPro" id="IPR001810">
    <property type="entry name" value="F-box_dom"/>
</dbReference>
<evidence type="ECO:0000313" key="3">
    <source>
        <dbReference type="Proteomes" id="UP000807306"/>
    </source>
</evidence>
<evidence type="ECO:0000313" key="2">
    <source>
        <dbReference type="EMBL" id="KAF9531785.1"/>
    </source>
</evidence>
<dbReference type="Gene3D" id="3.80.10.10">
    <property type="entry name" value="Ribonuclease Inhibitor"/>
    <property type="match status" value="1"/>
</dbReference>
<dbReference type="Proteomes" id="UP000807306">
    <property type="component" value="Unassembled WGS sequence"/>
</dbReference>
<feature type="domain" description="F-box" evidence="1">
    <location>
        <begin position="13"/>
        <end position="71"/>
    </location>
</feature>
<dbReference type="Gene3D" id="1.20.1280.50">
    <property type="match status" value="1"/>
</dbReference>
<comment type="caution">
    <text evidence="2">The sequence shown here is derived from an EMBL/GenBank/DDBJ whole genome shotgun (WGS) entry which is preliminary data.</text>
</comment>
<name>A0A9P6JTP7_9AGAR</name>
<dbReference type="SUPFAM" id="SSF52047">
    <property type="entry name" value="RNI-like"/>
    <property type="match status" value="1"/>
</dbReference>
<keyword evidence="3" id="KW-1185">Reference proteome</keyword>
<dbReference type="InterPro" id="IPR032675">
    <property type="entry name" value="LRR_dom_sf"/>
</dbReference>
<protein>
    <recommendedName>
        <fullName evidence="1">F-box domain-containing protein</fullName>
    </recommendedName>
</protein>
<proteinExistence type="predicted"/>
<reference evidence="2" key="1">
    <citation type="submission" date="2020-11" db="EMBL/GenBank/DDBJ databases">
        <authorList>
            <consortium name="DOE Joint Genome Institute"/>
            <person name="Ahrendt S."/>
            <person name="Riley R."/>
            <person name="Andreopoulos W."/>
            <person name="Labutti K."/>
            <person name="Pangilinan J."/>
            <person name="Ruiz-Duenas F.J."/>
            <person name="Barrasa J.M."/>
            <person name="Sanchez-Garcia M."/>
            <person name="Camarero S."/>
            <person name="Miyauchi S."/>
            <person name="Serrano A."/>
            <person name="Linde D."/>
            <person name="Babiker R."/>
            <person name="Drula E."/>
            <person name="Ayuso-Fernandez I."/>
            <person name="Pacheco R."/>
            <person name="Padilla G."/>
            <person name="Ferreira P."/>
            <person name="Barriuso J."/>
            <person name="Kellner H."/>
            <person name="Castanera R."/>
            <person name="Alfaro M."/>
            <person name="Ramirez L."/>
            <person name="Pisabarro A.G."/>
            <person name="Kuo A."/>
            <person name="Tritt A."/>
            <person name="Lipzen A."/>
            <person name="He G."/>
            <person name="Yan M."/>
            <person name="Ng V."/>
            <person name="Cullen D."/>
            <person name="Martin F."/>
            <person name="Rosso M.-N."/>
            <person name="Henrissat B."/>
            <person name="Hibbett D."/>
            <person name="Martinez A.T."/>
            <person name="Grigoriev I.V."/>
        </authorList>
    </citation>
    <scope>NUCLEOTIDE SEQUENCE</scope>
    <source>
        <strain evidence="2">CBS 506.95</strain>
    </source>
</reference>
<evidence type="ECO:0000259" key="1">
    <source>
        <dbReference type="PROSITE" id="PS50181"/>
    </source>
</evidence>